<dbReference type="EMBL" id="BAAASD010000101">
    <property type="protein sequence ID" value="GAA2376924.1"/>
    <property type="molecule type" value="Genomic_DNA"/>
</dbReference>
<sequence length="359" mass="35680">MDTTPEHPPAPPPGPPGPPRPPRPAAPPRPAGPPEPAHPPKPAEAAESTDATDAPAEPGPRDQRDEQQPPSRADEPGRSEEPGHHAPPPDPPEPPRPSHPPRASWEDGLRFAFGTLTTLPVRVTRWDREAARAGMLCAPPAGLAVGLCAASVGAALLLLGGGALLAAVGTVAVPAVLTRGLHLDGLADTADGLGSGKPADEALRIMKRSDIGPFGVVTLLFVLLAQVAALAELYGAGWAHGAVAAVTAGVTARCALTLAAREGVPAARPEGLGAAVAGAVPRGPALGTATVTAVVCAGAGAAFGAYEAVHHALAALAALGAAELLLGHCRRRFGGVTGDVFGALAETAATATLIVTALG</sequence>
<dbReference type="Proteomes" id="UP001500253">
    <property type="component" value="Unassembled WGS sequence"/>
</dbReference>
<evidence type="ECO:0000256" key="19">
    <source>
        <dbReference type="HAMAP-Rule" id="MF_00719"/>
    </source>
</evidence>
<keyword evidence="9 19" id="KW-0808">Transferase</keyword>
<keyword evidence="10 19" id="KW-0812">Transmembrane</keyword>
<evidence type="ECO:0000313" key="22">
    <source>
        <dbReference type="Proteomes" id="UP001500253"/>
    </source>
</evidence>
<evidence type="ECO:0000256" key="14">
    <source>
        <dbReference type="ARBA" id="ARBA00025228"/>
    </source>
</evidence>
<reference evidence="21 22" key="1">
    <citation type="journal article" date="2019" name="Int. J. Syst. Evol. Microbiol.">
        <title>The Global Catalogue of Microorganisms (GCM) 10K type strain sequencing project: providing services to taxonomists for standard genome sequencing and annotation.</title>
        <authorList>
            <consortium name="The Broad Institute Genomics Platform"/>
            <consortium name="The Broad Institute Genome Sequencing Center for Infectious Disease"/>
            <person name="Wu L."/>
            <person name="Ma J."/>
        </authorList>
    </citation>
    <scope>NUCLEOTIDE SEQUENCE [LARGE SCALE GENOMIC DNA]</scope>
    <source>
        <strain evidence="21 22">JCM 4316</strain>
    </source>
</reference>
<evidence type="ECO:0000256" key="20">
    <source>
        <dbReference type="SAM" id="MobiDB-lite"/>
    </source>
</evidence>
<dbReference type="PANTHER" id="PTHR34148:SF1">
    <property type="entry name" value="ADENOSYLCOBINAMIDE-GDP RIBAZOLETRANSFERASE"/>
    <property type="match status" value="1"/>
</dbReference>
<name>A0ABN3HDH2_9ACTN</name>
<gene>
    <name evidence="19" type="primary">cobS</name>
    <name evidence="21" type="ORF">GCM10010246_84630</name>
</gene>
<evidence type="ECO:0000256" key="12">
    <source>
        <dbReference type="ARBA" id="ARBA00022989"/>
    </source>
</evidence>
<evidence type="ECO:0000256" key="6">
    <source>
        <dbReference type="ARBA" id="ARBA00015850"/>
    </source>
</evidence>
<keyword evidence="13 19" id="KW-0472">Membrane</keyword>
<evidence type="ECO:0000256" key="13">
    <source>
        <dbReference type="ARBA" id="ARBA00023136"/>
    </source>
</evidence>
<evidence type="ECO:0000256" key="10">
    <source>
        <dbReference type="ARBA" id="ARBA00022692"/>
    </source>
</evidence>
<feature type="region of interest" description="Disordered" evidence="20">
    <location>
        <begin position="1"/>
        <end position="106"/>
    </location>
</feature>
<comment type="subcellular location">
    <subcellularLocation>
        <location evidence="2 19">Cell membrane</location>
        <topology evidence="2 19">Multi-pass membrane protein</topology>
    </subcellularLocation>
</comment>
<evidence type="ECO:0000256" key="15">
    <source>
        <dbReference type="ARBA" id="ARBA00032605"/>
    </source>
</evidence>
<evidence type="ECO:0000256" key="16">
    <source>
        <dbReference type="ARBA" id="ARBA00032853"/>
    </source>
</evidence>
<comment type="catalytic activity">
    <reaction evidence="18 19">
        <text>alpha-ribazole 5'-phosphate + adenosylcob(III)inamide-GDP = adenosylcob(III)alamin 5'-phosphate + GMP + H(+)</text>
        <dbReference type="Rhea" id="RHEA:23560"/>
        <dbReference type="ChEBI" id="CHEBI:15378"/>
        <dbReference type="ChEBI" id="CHEBI:57918"/>
        <dbReference type="ChEBI" id="CHEBI:58115"/>
        <dbReference type="ChEBI" id="CHEBI:60487"/>
        <dbReference type="ChEBI" id="CHEBI:60493"/>
        <dbReference type="EC" id="2.7.8.26"/>
    </reaction>
</comment>
<comment type="similarity">
    <text evidence="4 19">Belongs to the CobS family.</text>
</comment>
<evidence type="ECO:0000256" key="9">
    <source>
        <dbReference type="ARBA" id="ARBA00022679"/>
    </source>
</evidence>
<keyword evidence="7 19" id="KW-1003">Cell membrane</keyword>
<dbReference type="PANTHER" id="PTHR34148">
    <property type="entry name" value="ADENOSYLCOBINAMIDE-GDP RIBAZOLETRANSFERASE"/>
    <property type="match status" value="1"/>
</dbReference>
<dbReference type="Pfam" id="PF02654">
    <property type="entry name" value="CobS"/>
    <property type="match status" value="1"/>
</dbReference>
<comment type="caution">
    <text evidence="19">Lacks conserved residue(s) required for the propagation of feature annotation.</text>
</comment>
<comment type="catalytic activity">
    <reaction evidence="17 19">
        <text>alpha-ribazole + adenosylcob(III)inamide-GDP = adenosylcob(III)alamin + GMP + H(+)</text>
        <dbReference type="Rhea" id="RHEA:16049"/>
        <dbReference type="ChEBI" id="CHEBI:10329"/>
        <dbReference type="ChEBI" id="CHEBI:15378"/>
        <dbReference type="ChEBI" id="CHEBI:18408"/>
        <dbReference type="ChEBI" id="CHEBI:58115"/>
        <dbReference type="ChEBI" id="CHEBI:60487"/>
        <dbReference type="EC" id="2.7.8.26"/>
    </reaction>
</comment>
<evidence type="ECO:0000256" key="8">
    <source>
        <dbReference type="ARBA" id="ARBA00022573"/>
    </source>
</evidence>
<evidence type="ECO:0000256" key="2">
    <source>
        <dbReference type="ARBA" id="ARBA00004651"/>
    </source>
</evidence>
<comment type="function">
    <text evidence="14 19">Joins adenosylcobinamide-GDP and alpha-ribazole to generate adenosylcobalamin (Ado-cobalamin). Also synthesizes adenosylcobalamin 5'-phosphate from adenosylcobinamide-GDP and alpha-ribazole 5'-phosphate.</text>
</comment>
<evidence type="ECO:0000256" key="18">
    <source>
        <dbReference type="ARBA" id="ARBA00049504"/>
    </source>
</evidence>
<feature type="transmembrane region" description="Helical" evidence="19">
    <location>
        <begin position="154"/>
        <end position="177"/>
    </location>
</feature>
<keyword evidence="11 19" id="KW-0460">Magnesium</keyword>
<keyword evidence="12 19" id="KW-1133">Transmembrane helix</keyword>
<feature type="compositionally biased region" description="Pro residues" evidence="20">
    <location>
        <begin position="1"/>
        <end position="42"/>
    </location>
</feature>
<dbReference type="InterPro" id="IPR003805">
    <property type="entry name" value="CobS"/>
</dbReference>
<evidence type="ECO:0000256" key="7">
    <source>
        <dbReference type="ARBA" id="ARBA00022475"/>
    </source>
</evidence>
<dbReference type="HAMAP" id="MF_00719">
    <property type="entry name" value="CobS"/>
    <property type="match status" value="1"/>
</dbReference>
<evidence type="ECO:0000313" key="21">
    <source>
        <dbReference type="EMBL" id="GAA2376924.1"/>
    </source>
</evidence>
<feature type="transmembrane region" description="Helical" evidence="19">
    <location>
        <begin position="211"/>
        <end position="231"/>
    </location>
</feature>
<evidence type="ECO:0000256" key="11">
    <source>
        <dbReference type="ARBA" id="ARBA00022842"/>
    </source>
</evidence>
<evidence type="ECO:0000256" key="4">
    <source>
        <dbReference type="ARBA" id="ARBA00010561"/>
    </source>
</evidence>
<keyword evidence="8 19" id="KW-0169">Cobalamin biosynthesis</keyword>
<evidence type="ECO:0000256" key="3">
    <source>
        <dbReference type="ARBA" id="ARBA00004663"/>
    </source>
</evidence>
<comment type="pathway">
    <text evidence="3 19">Cofactor biosynthesis; adenosylcobalamin biosynthesis; adenosylcobalamin from cob(II)yrinate a,c-diamide: step 7/7.</text>
</comment>
<comment type="caution">
    <text evidence="21">The sequence shown here is derived from an EMBL/GenBank/DDBJ whole genome shotgun (WGS) entry which is preliminary data.</text>
</comment>
<evidence type="ECO:0000256" key="1">
    <source>
        <dbReference type="ARBA" id="ARBA00001946"/>
    </source>
</evidence>
<comment type="cofactor">
    <cofactor evidence="1 19">
        <name>Mg(2+)</name>
        <dbReference type="ChEBI" id="CHEBI:18420"/>
    </cofactor>
</comment>
<feature type="compositionally biased region" description="Pro residues" evidence="20">
    <location>
        <begin position="85"/>
        <end position="100"/>
    </location>
</feature>
<proteinExistence type="inferred from homology"/>
<feature type="compositionally biased region" description="Basic and acidic residues" evidence="20">
    <location>
        <begin position="59"/>
        <end position="84"/>
    </location>
</feature>
<feature type="compositionally biased region" description="Low complexity" evidence="20">
    <location>
        <begin position="43"/>
        <end position="56"/>
    </location>
</feature>
<organism evidence="21 22">
    <name type="scientific">Streptomyces cuspidosporus</name>
    <dbReference type="NCBI Taxonomy" id="66882"/>
    <lineage>
        <taxon>Bacteria</taxon>
        <taxon>Bacillati</taxon>
        <taxon>Actinomycetota</taxon>
        <taxon>Actinomycetes</taxon>
        <taxon>Kitasatosporales</taxon>
        <taxon>Streptomycetaceae</taxon>
        <taxon>Streptomyces</taxon>
    </lineage>
</organism>
<evidence type="ECO:0000256" key="17">
    <source>
        <dbReference type="ARBA" id="ARBA00048623"/>
    </source>
</evidence>
<protein>
    <recommendedName>
        <fullName evidence="6 19">Adenosylcobinamide-GDP ribazoletransferase</fullName>
        <ecNumber evidence="5 19">2.7.8.26</ecNumber>
    </recommendedName>
    <alternativeName>
        <fullName evidence="16 19">Cobalamin synthase</fullName>
    </alternativeName>
    <alternativeName>
        <fullName evidence="15 19">Cobalamin-5'-phosphate synthase</fullName>
    </alternativeName>
</protein>
<accession>A0ABN3HDH2</accession>
<dbReference type="EC" id="2.7.8.26" evidence="5 19"/>
<evidence type="ECO:0000256" key="5">
    <source>
        <dbReference type="ARBA" id="ARBA00013200"/>
    </source>
</evidence>
<keyword evidence="22" id="KW-1185">Reference proteome</keyword>